<dbReference type="PATRIC" id="fig|216463.3.peg.2185"/>
<evidence type="ECO:0000313" key="3">
    <source>
        <dbReference type="Proteomes" id="UP000033491"/>
    </source>
</evidence>
<keyword evidence="1" id="KW-0472">Membrane</keyword>
<reference evidence="2 3" key="1">
    <citation type="submission" date="2015-03" db="EMBL/GenBank/DDBJ databases">
        <authorList>
            <person name="Zheng J."/>
            <person name="Ganezle M."/>
        </authorList>
    </citation>
    <scope>NUCLEOTIDE SEQUENCE [LARGE SCALE GENOMIC DNA]</scope>
    <source>
        <strain evidence="2 3">LP38</strain>
    </source>
</reference>
<dbReference type="AlphaFoldDB" id="A0A0F3RUU1"/>
<accession>A0A0F3RUU1</accession>
<organism evidence="2 3">
    <name type="scientific">Levilactobacillus spicheri</name>
    <dbReference type="NCBI Taxonomy" id="216463"/>
    <lineage>
        <taxon>Bacteria</taxon>
        <taxon>Bacillati</taxon>
        <taxon>Bacillota</taxon>
        <taxon>Bacilli</taxon>
        <taxon>Lactobacillales</taxon>
        <taxon>Lactobacillaceae</taxon>
        <taxon>Levilactobacillus</taxon>
    </lineage>
</organism>
<dbReference type="EMBL" id="JZCR01000005">
    <property type="protein sequence ID" value="KJW13675.1"/>
    <property type="molecule type" value="Genomic_DNA"/>
</dbReference>
<keyword evidence="1" id="KW-0812">Transmembrane</keyword>
<feature type="transmembrane region" description="Helical" evidence="1">
    <location>
        <begin position="7"/>
        <end position="26"/>
    </location>
</feature>
<gene>
    <name evidence="2" type="ORF">VC81_01920</name>
</gene>
<feature type="transmembrane region" description="Helical" evidence="1">
    <location>
        <begin position="38"/>
        <end position="58"/>
    </location>
</feature>
<dbReference type="Proteomes" id="UP000033491">
    <property type="component" value="Unassembled WGS sequence"/>
</dbReference>
<evidence type="ECO:0000256" key="1">
    <source>
        <dbReference type="SAM" id="Phobius"/>
    </source>
</evidence>
<sequence length="64" mass="7208">MNKLPYSLNLFLPVMLIADSILGFFNITTSVSDTVNNIILNGTLFLIGLIWLISYAVYVNKKKQ</sequence>
<comment type="caution">
    <text evidence="2">The sequence shown here is derived from an EMBL/GenBank/DDBJ whole genome shotgun (WGS) entry which is preliminary data.</text>
</comment>
<protein>
    <submittedName>
        <fullName evidence="2">Uncharacterized protein</fullName>
    </submittedName>
</protein>
<evidence type="ECO:0000313" key="2">
    <source>
        <dbReference type="EMBL" id="KJW13675.1"/>
    </source>
</evidence>
<name>A0A0F3RUU1_9LACO</name>
<proteinExistence type="predicted"/>
<keyword evidence="1" id="KW-1133">Transmembrane helix</keyword>